<evidence type="ECO:0000313" key="2">
    <source>
        <dbReference type="EMBL" id="MBX29823.1"/>
    </source>
</evidence>
<proteinExistence type="predicted"/>
<name>A0A2P2MHW3_RHIMU</name>
<feature type="compositionally biased region" description="Polar residues" evidence="1">
    <location>
        <begin position="1"/>
        <end position="13"/>
    </location>
</feature>
<organism evidence="2">
    <name type="scientific">Rhizophora mucronata</name>
    <name type="common">Asiatic mangrove</name>
    <dbReference type="NCBI Taxonomy" id="61149"/>
    <lineage>
        <taxon>Eukaryota</taxon>
        <taxon>Viridiplantae</taxon>
        <taxon>Streptophyta</taxon>
        <taxon>Embryophyta</taxon>
        <taxon>Tracheophyta</taxon>
        <taxon>Spermatophyta</taxon>
        <taxon>Magnoliopsida</taxon>
        <taxon>eudicotyledons</taxon>
        <taxon>Gunneridae</taxon>
        <taxon>Pentapetalae</taxon>
        <taxon>rosids</taxon>
        <taxon>fabids</taxon>
        <taxon>Malpighiales</taxon>
        <taxon>Rhizophoraceae</taxon>
        <taxon>Rhizophora</taxon>
    </lineage>
</organism>
<evidence type="ECO:0000256" key="1">
    <source>
        <dbReference type="SAM" id="MobiDB-lite"/>
    </source>
</evidence>
<protein>
    <submittedName>
        <fullName evidence="2">Uncharacterized protein</fullName>
    </submittedName>
</protein>
<feature type="region of interest" description="Disordered" evidence="1">
    <location>
        <begin position="1"/>
        <end position="25"/>
    </location>
</feature>
<dbReference type="EMBL" id="GGEC01049339">
    <property type="protein sequence ID" value="MBX29823.1"/>
    <property type="molecule type" value="Transcribed_RNA"/>
</dbReference>
<sequence>MQDNQTPTRNLHNWETPRDSYRSVHPMQQRTRALRIVLLLSASKWFVF</sequence>
<dbReference type="AlphaFoldDB" id="A0A2P2MHW3"/>
<reference evidence="2" key="1">
    <citation type="submission" date="2018-02" db="EMBL/GenBank/DDBJ databases">
        <title>Rhizophora mucronata_Transcriptome.</title>
        <authorList>
            <person name="Meera S.P."/>
            <person name="Sreeshan A."/>
            <person name="Augustine A."/>
        </authorList>
    </citation>
    <scope>NUCLEOTIDE SEQUENCE</scope>
    <source>
        <tissue evidence="2">Leaf</tissue>
    </source>
</reference>
<accession>A0A2P2MHW3</accession>